<evidence type="ECO:0000256" key="4">
    <source>
        <dbReference type="ARBA" id="ARBA00023242"/>
    </source>
</evidence>
<dbReference type="Pfam" id="PF26576">
    <property type="entry name" value="IBH1_N"/>
    <property type="match status" value="1"/>
</dbReference>
<dbReference type="PANTHER" id="PTHR33124:SF5">
    <property type="entry name" value="TRANSCRIPTION FACTOR IBH1-LIKE 1"/>
    <property type="match status" value="1"/>
</dbReference>
<reference evidence="7" key="1">
    <citation type="journal article" date="2019" name="Curr. Biol.">
        <title>Genome Sequence of Striga asiatica Provides Insight into the Evolution of Plant Parasitism.</title>
        <authorList>
            <person name="Yoshida S."/>
            <person name="Kim S."/>
            <person name="Wafula E.K."/>
            <person name="Tanskanen J."/>
            <person name="Kim Y.M."/>
            <person name="Honaas L."/>
            <person name="Yang Z."/>
            <person name="Spallek T."/>
            <person name="Conn C.E."/>
            <person name="Ichihashi Y."/>
            <person name="Cheong K."/>
            <person name="Cui S."/>
            <person name="Der J.P."/>
            <person name="Gundlach H."/>
            <person name="Jiao Y."/>
            <person name="Hori C."/>
            <person name="Ishida J.K."/>
            <person name="Kasahara H."/>
            <person name="Kiba T."/>
            <person name="Kim M.S."/>
            <person name="Koo N."/>
            <person name="Laohavisit A."/>
            <person name="Lee Y.H."/>
            <person name="Lumba S."/>
            <person name="McCourt P."/>
            <person name="Mortimer J.C."/>
            <person name="Mutuku J.M."/>
            <person name="Nomura T."/>
            <person name="Sasaki-Sekimoto Y."/>
            <person name="Seto Y."/>
            <person name="Wang Y."/>
            <person name="Wakatake T."/>
            <person name="Sakakibara H."/>
            <person name="Demura T."/>
            <person name="Yamaguchi S."/>
            <person name="Yoneyama K."/>
            <person name="Manabe R.I."/>
            <person name="Nelson D.C."/>
            <person name="Schulman A.H."/>
            <person name="Timko M.P."/>
            <person name="dePamphilis C.W."/>
            <person name="Choi D."/>
            <person name="Shirasu K."/>
        </authorList>
    </citation>
    <scope>NUCLEOTIDE SEQUENCE [LARGE SCALE GENOMIC DNA]</scope>
    <source>
        <strain evidence="7">cv. UVA1</strain>
    </source>
</reference>
<keyword evidence="7" id="KW-1185">Reference proteome</keyword>
<dbReference type="EMBL" id="BKCP01010070">
    <property type="protein sequence ID" value="GER52094.1"/>
    <property type="molecule type" value="Genomic_DNA"/>
</dbReference>
<dbReference type="InterPro" id="IPR044660">
    <property type="entry name" value="IBH1-like"/>
</dbReference>
<evidence type="ECO:0000259" key="5">
    <source>
        <dbReference type="Pfam" id="PF26576"/>
    </source>
</evidence>
<dbReference type="AlphaFoldDB" id="A0A5A7R6X1"/>
<keyword evidence="3" id="KW-0804">Transcription</keyword>
<keyword evidence="4" id="KW-0539">Nucleus</keyword>
<dbReference type="GO" id="GO:0005634">
    <property type="term" value="C:nucleus"/>
    <property type="evidence" value="ECO:0007669"/>
    <property type="project" value="UniProtKB-SubCell"/>
</dbReference>
<accession>A0A5A7R6X1</accession>
<dbReference type="InterPro" id="IPR044549">
    <property type="entry name" value="bHLH_AtIBH1-like"/>
</dbReference>
<evidence type="ECO:0000256" key="3">
    <source>
        <dbReference type="ARBA" id="ARBA00023163"/>
    </source>
</evidence>
<dbReference type="Proteomes" id="UP000325081">
    <property type="component" value="Unassembled WGS sequence"/>
</dbReference>
<evidence type="ECO:0000313" key="7">
    <source>
        <dbReference type="Proteomes" id="UP000325081"/>
    </source>
</evidence>
<dbReference type="InterPro" id="IPR059002">
    <property type="entry name" value="IBH1_N"/>
</dbReference>
<keyword evidence="2" id="KW-0805">Transcription regulation</keyword>
<proteinExistence type="predicted"/>
<gene>
    <name evidence="6" type="ORF">STAS_29516</name>
</gene>
<comment type="caution">
    <text evidence="6">The sequence shown here is derived from an EMBL/GenBank/DDBJ whole genome shotgun (WGS) entry which is preliminary data.</text>
</comment>
<evidence type="ECO:0000313" key="6">
    <source>
        <dbReference type="EMBL" id="GER52094.1"/>
    </source>
</evidence>
<evidence type="ECO:0000256" key="2">
    <source>
        <dbReference type="ARBA" id="ARBA00023015"/>
    </source>
</evidence>
<organism evidence="6 7">
    <name type="scientific">Striga asiatica</name>
    <name type="common">Asiatic witchweed</name>
    <name type="synonym">Buchnera asiatica</name>
    <dbReference type="NCBI Taxonomy" id="4170"/>
    <lineage>
        <taxon>Eukaryota</taxon>
        <taxon>Viridiplantae</taxon>
        <taxon>Streptophyta</taxon>
        <taxon>Embryophyta</taxon>
        <taxon>Tracheophyta</taxon>
        <taxon>Spermatophyta</taxon>
        <taxon>Magnoliopsida</taxon>
        <taxon>eudicotyledons</taxon>
        <taxon>Gunneridae</taxon>
        <taxon>Pentapetalae</taxon>
        <taxon>asterids</taxon>
        <taxon>lamiids</taxon>
        <taxon>Lamiales</taxon>
        <taxon>Orobanchaceae</taxon>
        <taxon>Buchnereae</taxon>
        <taxon>Striga</taxon>
    </lineage>
</organism>
<dbReference type="OrthoDB" id="1922093at2759"/>
<dbReference type="PANTHER" id="PTHR33124">
    <property type="entry name" value="TRANSCRIPTION FACTOR IBH1-LIKE 1"/>
    <property type="match status" value="1"/>
</dbReference>
<feature type="domain" description="IBH1-like N-terminal" evidence="5">
    <location>
        <begin position="10"/>
        <end position="71"/>
    </location>
</feature>
<name>A0A5A7R6X1_STRAF</name>
<dbReference type="CDD" id="cd11444">
    <property type="entry name" value="bHLH_AtIBH1_like"/>
    <property type="match status" value="1"/>
</dbReference>
<dbReference type="GO" id="GO:0006355">
    <property type="term" value="P:regulation of DNA-templated transcription"/>
    <property type="evidence" value="ECO:0007669"/>
    <property type="project" value="InterPro"/>
</dbReference>
<protein>
    <submittedName>
        <fullName evidence="6">Transcription factor</fullName>
    </submittedName>
</protein>
<sequence length="192" mass="21633">MKPRMSTSPATLRKEFLKKWIKGLHVYTNFNKGSMGILDRKRAIKLSADAAMASTRRAATHWSQALMDNVISSSNGPNRILVEQILGRKLPAHNNNNTNNLATIACSKRILRKSRIISAHRRVVPRRVKSSPDYVARKLVMNKTRVLKRLVPGGERMDEGCLIRETLDYISSLKVQVDVMRFLAAAAQKLEA</sequence>
<evidence type="ECO:0000256" key="1">
    <source>
        <dbReference type="ARBA" id="ARBA00004123"/>
    </source>
</evidence>
<comment type="subcellular location">
    <subcellularLocation>
        <location evidence="1">Nucleus</location>
    </subcellularLocation>
</comment>